<evidence type="ECO:0000313" key="1">
    <source>
        <dbReference type="EMBL" id="KAI3797189.1"/>
    </source>
</evidence>
<sequence length="97" mass="10808">MNEISMLEVVCINVETINWELNMSWELSLSHIGGMRNYCLAYKCEDSAPEEFPAFSKLRALVSGIVSGARLIPAVLPASAVVPWETDGFTWVARNLF</sequence>
<protein>
    <submittedName>
        <fullName evidence="1">Uncharacterized protein</fullName>
    </submittedName>
</protein>
<name>A0ACB9HN14_9ASTR</name>
<evidence type="ECO:0000313" key="2">
    <source>
        <dbReference type="Proteomes" id="UP001056120"/>
    </source>
</evidence>
<comment type="caution">
    <text evidence="1">The sequence shown here is derived from an EMBL/GenBank/DDBJ whole genome shotgun (WGS) entry which is preliminary data.</text>
</comment>
<reference evidence="2" key="1">
    <citation type="journal article" date="2022" name="Mol. Ecol. Resour.">
        <title>The genomes of chicory, endive, great burdock and yacon provide insights into Asteraceae palaeo-polyploidization history and plant inulin production.</title>
        <authorList>
            <person name="Fan W."/>
            <person name="Wang S."/>
            <person name="Wang H."/>
            <person name="Wang A."/>
            <person name="Jiang F."/>
            <person name="Liu H."/>
            <person name="Zhao H."/>
            <person name="Xu D."/>
            <person name="Zhang Y."/>
        </authorList>
    </citation>
    <scope>NUCLEOTIDE SEQUENCE [LARGE SCALE GENOMIC DNA]</scope>
    <source>
        <strain evidence="2">cv. Yunnan</strain>
    </source>
</reference>
<gene>
    <name evidence="1" type="ORF">L1987_32443</name>
</gene>
<keyword evidence="2" id="KW-1185">Reference proteome</keyword>
<accession>A0ACB9HN14</accession>
<organism evidence="1 2">
    <name type="scientific">Smallanthus sonchifolius</name>
    <dbReference type="NCBI Taxonomy" id="185202"/>
    <lineage>
        <taxon>Eukaryota</taxon>
        <taxon>Viridiplantae</taxon>
        <taxon>Streptophyta</taxon>
        <taxon>Embryophyta</taxon>
        <taxon>Tracheophyta</taxon>
        <taxon>Spermatophyta</taxon>
        <taxon>Magnoliopsida</taxon>
        <taxon>eudicotyledons</taxon>
        <taxon>Gunneridae</taxon>
        <taxon>Pentapetalae</taxon>
        <taxon>asterids</taxon>
        <taxon>campanulids</taxon>
        <taxon>Asterales</taxon>
        <taxon>Asteraceae</taxon>
        <taxon>Asteroideae</taxon>
        <taxon>Heliantheae alliance</taxon>
        <taxon>Millerieae</taxon>
        <taxon>Smallanthus</taxon>
    </lineage>
</organism>
<dbReference type="Proteomes" id="UP001056120">
    <property type="component" value="Linkage Group LG11"/>
</dbReference>
<reference evidence="1 2" key="2">
    <citation type="journal article" date="2022" name="Mol. Ecol. Resour.">
        <title>The genomes of chicory, endive, great burdock and yacon provide insights into Asteraceae paleo-polyploidization history and plant inulin production.</title>
        <authorList>
            <person name="Fan W."/>
            <person name="Wang S."/>
            <person name="Wang H."/>
            <person name="Wang A."/>
            <person name="Jiang F."/>
            <person name="Liu H."/>
            <person name="Zhao H."/>
            <person name="Xu D."/>
            <person name="Zhang Y."/>
        </authorList>
    </citation>
    <scope>NUCLEOTIDE SEQUENCE [LARGE SCALE GENOMIC DNA]</scope>
    <source>
        <strain evidence="2">cv. Yunnan</strain>
        <tissue evidence="1">Leaves</tissue>
    </source>
</reference>
<proteinExistence type="predicted"/>
<dbReference type="EMBL" id="CM042028">
    <property type="protein sequence ID" value="KAI3797189.1"/>
    <property type="molecule type" value="Genomic_DNA"/>
</dbReference>